<dbReference type="Proteomes" id="UP000695000">
    <property type="component" value="Unplaced"/>
</dbReference>
<evidence type="ECO:0000259" key="9">
    <source>
        <dbReference type="PROSITE" id="PS50157"/>
    </source>
</evidence>
<reference evidence="11" key="1">
    <citation type="submission" date="2025-08" db="UniProtKB">
        <authorList>
            <consortium name="RefSeq"/>
        </authorList>
    </citation>
    <scope>IDENTIFICATION</scope>
    <source>
        <tissue evidence="11">Whole Larva</tissue>
    </source>
</reference>
<dbReference type="RefSeq" id="XP_017783484.1">
    <property type="nucleotide sequence ID" value="XM_017927995.1"/>
</dbReference>
<accession>A0ABM1N9I4</accession>
<feature type="domain" description="C2H2-type" evidence="9">
    <location>
        <begin position="13"/>
        <end position="40"/>
    </location>
</feature>
<keyword evidence="4 8" id="KW-0863">Zinc-finger</keyword>
<evidence type="ECO:0000256" key="6">
    <source>
        <dbReference type="ARBA" id="ARBA00023125"/>
    </source>
</evidence>
<dbReference type="Gene3D" id="3.30.160.60">
    <property type="entry name" value="Classic Zinc Finger"/>
    <property type="match status" value="2"/>
</dbReference>
<keyword evidence="3" id="KW-0677">Repeat</keyword>
<feature type="domain" description="C2H2-type" evidence="9">
    <location>
        <begin position="42"/>
        <end position="65"/>
    </location>
</feature>
<dbReference type="SMART" id="SM00355">
    <property type="entry name" value="ZnF_C2H2"/>
    <property type="match status" value="4"/>
</dbReference>
<dbReference type="SUPFAM" id="SSF57667">
    <property type="entry name" value="beta-beta-alpha zinc fingers"/>
    <property type="match status" value="2"/>
</dbReference>
<dbReference type="Pfam" id="PF00096">
    <property type="entry name" value="zf-C2H2"/>
    <property type="match status" value="3"/>
</dbReference>
<gene>
    <name evidence="11" type="primary">LOC108567499</name>
</gene>
<sequence>MVLQPKQNYDRQFQCFNCGNWYKAKSSMIRHIQYECGKEKSFSCEKCGKMFKRNDHLKQHRLTHTMYDYYINVSPNSFVCYQCGHYYKFKSSLMRHIQYECGKDKSISCELCDKKFKRKDQLKQHMTTHYMCSTQTYQ</sequence>
<dbReference type="PROSITE" id="PS50157">
    <property type="entry name" value="ZINC_FINGER_C2H2_2"/>
    <property type="match status" value="4"/>
</dbReference>
<evidence type="ECO:0000256" key="1">
    <source>
        <dbReference type="ARBA" id="ARBA00004123"/>
    </source>
</evidence>
<comment type="subcellular location">
    <subcellularLocation>
        <location evidence="1">Nucleus</location>
    </subcellularLocation>
</comment>
<evidence type="ECO:0000313" key="11">
    <source>
        <dbReference type="RefSeq" id="XP_017783484.1"/>
    </source>
</evidence>
<evidence type="ECO:0000256" key="3">
    <source>
        <dbReference type="ARBA" id="ARBA00022737"/>
    </source>
</evidence>
<keyword evidence="7" id="KW-0539">Nucleus</keyword>
<evidence type="ECO:0000256" key="2">
    <source>
        <dbReference type="ARBA" id="ARBA00022723"/>
    </source>
</evidence>
<keyword evidence="5" id="KW-0862">Zinc</keyword>
<dbReference type="InterPro" id="IPR013087">
    <property type="entry name" value="Znf_C2H2_type"/>
</dbReference>
<feature type="domain" description="C2H2-type" evidence="9">
    <location>
        <begin position="78"/>
        <end position="105"/>
    </location>
</feature>
<evidence type="ECO:0000256" key="8">
    <source>
        <dbReference type="PROSITE-ProRule" id="PRU00042"/>
    </source>
</evidence>
<dbReference type="GeneID" id="108567499"/>
<dbReference type="InterPro" id="IPR050331">
    <property type="entry name" value="Zinc_finger"/>
</dbReference>
<evidence type="ECO:0000256" key="4">
    <source>
        <dbReference type="ARBA" id="ARBA00022771"/>
    </source>
</evidence>
<dbReference type="PROSITE" id="PS00028">
    <property type="entry name" value="ZINC_FINGER_C2H2_1"/>
    <property type="match status" value="2"/>
</dbReference>
<keyword evidence="6" id="KW-0238">DNA-binding</keyword>
<evidence type="ECO:0000313" key="10">
    <source>
        <dbReference type="Proteomes" id="UP000695000"/>
    </source>
</evidence>
<proteinExistence type="predicted"/>
<dbReference type="InterPro" id="IPR036236">
    <property type="entry name" value="Znf_C2H2_sf"/>
</dbReference>
<evidence type="ECO:0000256" key="5">
    <source>
        <dbReference type="ARBA" id="ARBA00022833"/>
    </source>
</evidence>
<name>A0ABM1N9I4_NICVS</name>
<protein>
    <submittedName>
        <fullName evidence="11">Oocyte zinc finger protein XlCOF22-like</fullName>
    </submittedName>
</protein>
<keyword evidence="2" id="KW-0479">Metal-binding</keyword>
<feature type="domain" description="C2H2-type" evidence="9">
    <location>
        <begin position="107"/>
        <end position="129"/>
    </location>
</feature>
<evidence type="ECO:0000256" key="7">
    <source>
        <dbReference type="ARBA" id="ARBA00023242"/>
    </source>
</evidence>
<keyword evidence="10" id="KW-1185">Reference proteome</keyword>
<dbReference type="PANTHER" id="PTHR16515">
    <property type="entry name" value="PR DOMAIN ZINC FINGER PROTEIN"/>
    <property type="match status" value="1"/>
</dbReference>
<organism evidence="10 11">
    <name type="scientific">Nicrophorus vespilloides</name>
    <name type="common">Boreal carrion beetle</name>
    <dbReference type="NCBI Taxonomy" id="110193"/>
    <lineage>
        <taxon>Eukaryota</taxon>
        <taxon>Metazoa</taxon>
        <taxon>Ecdysozoa</taxon>
        <taxon>Arthropoda</taxon>
        <taxon>Hexapoda</taxon>
        <taxon>Insecta</taxon>
        <taxon>Pterygota</taxon>
        <taxon>Neoptera</taxon>
        <taxon>Endopterygota</taxon>
        <taxon>Coleoptera</taxon>
        <taxon>Polyphaga</taxon>
        <taxon>Staphyliniformia</taxon>
        <taxon>Silphidae</taxon>
        <taxon>Nicrophorinae</taxon>
        <taxon>Nicrophorus</taxon>
    </lineage>
</organism>
<dbReference type="PANTHER" id="PTHR16515:SF49">
    <property type="entry name" value="GASTRULA ZINC FINGER PROTEIN XLCGF49.1-LIKE-RELATED"/>
    <property type="match status" value="1"/>
</dbReference>